<gene>
    <name evidence="3" type="ORF">BOKJ2_LOCUS7120</name>
</gene>
<keyword evidence="2" id="KW-1133">Transmembrane helix</keyword>
<feature type="region of interest" description="Disordered" evidence="1">
    <location>
        <begin position="347"/>
        <end position="366"/>
    </location>
</feature>
<feature type="transmembrane region" description="Helical" evidence="2">
    <location>
        <begin position="278"/>
        <end position="302"/>
    </location>
</feature>
<keyword evidence="4" id="KW-1185">Reference proteome</keyword>
<name>A0A811KQC7_9BILA</name>
<evidence type="ECO:0000313" key="3">
    <source>
        <dbReference type="EMBL" id="CAD5217503.1"/>
    </source>
</evidence>
<keyword evidence="2" id="KW-0812">Transmembrane</keyword>
<dbReference type="EMBL" id="CAJFDH010000003">
    <property type="protein sequence ID" value="CAD5217503.1"/>
    <property type="molecule type" value="Genomic_DNA"/>
</dbReference>
<evidence type="ECO:0000313" key="4">
    <source>
        <dbReference type="Proteomes" id="UP000614601"/>
    </source>
</evidence>
<feature type="compositionally biased region" description="Basic and acidic residues" evidence="1">
    <location>
        <begin position="347"/>
        <end position="359"/>
    </location>
</feature>
<evidence type="ECO:0000256" key="2">
    <source>
        <dbReference type="SAM" id="Phobius"/>
    </source>
</evidence>
<accession>A0A811KQC7</accession>
<keyword evidence="2" id="KW-0472">Membrane</keyword>
<dbReference type="Proteomes" id="UP000783686">
    <property type="component" value="Unassembled WGS sequence"/>
</dbReference>
<dbReference type="AlphaFoldDB" id="A0A811KQC7"/>
<dbReference type="EMBL" id="CAJFCW020000003">
    <property type="protein sequence ID" value="CAG9107909.1"/>
    <property type="molecule type" value="Genomic_DNA"/>
</dbReference>
<comment type="caution">
    <text evidence="3">The sequence shown here is derived from an EMBL/GenBank/DDBJ whole genome shotgun (WGS) entry which is preliminary data.</text>
</comment>
<sequence length="366" mass="40711">MVATDFGAVFAKLSALSLLTIPIGHEFCATFVTFEDSATQLTATKHTLCQSWSAARETAAGIIFDKVPEIFNELSHIYPLDTDVEGIVFSAQKKSGPVIRMELSVLKRKPRTATYLTVLSFKDGGAEIGVASGHVFFQTCHNSNTKHVDLADVDKGDQSLDLNKLELCGSPTFGLTKDGLAWTKPDQCWELMEGKLEAKKCLEIKEIMFTIKALVNHDPSIKHSVDEFDLKSMLVLLFYQGKPQTTTLGPEAITEDSTFFSSTILTSTEGSKETDNSVLFYVVVGGIILAIVIAVVIGIVCWKRRQRDVLCDQDTIKPFKPVDPPWKYPAGKKLTEAECRELEEMVERNQQMKREHPVEPEQDDMI</sequence>
<organism evidence="3 4">
    <name type="scientific">Bursaphelenchus okinawaensis</name>
    <dbReference type="NCBI Taxonomy" id="465554"/>
    <lineage>
        <taxon>Eukaryota</taxon>
        <taxon>Metazoa</taxon>
        <taxon>Ecdysozoa</taxon>
        <taxon>Nematoda</taxon>
        <taxon>Chromadorea</taxon>
        <taxon>Rhabditida</taxon>
        <taxon>Tylenchina</taxon>
        <taxon>Tylenchomorpha</taxon>
        <taxon>Aphelenchoidea</taxon>
        <taxon>Aphelenchoididae</taxon>
        <taxon>Bursaphelenchus</taxon>
    </lineage>
</organism>
<proteinExistence type="predicted"/>
<evidence type="ECO:0000256" key="1">
    <source>
        <dbReference type="SAM" id="MobiDB-lite"/>
    </source>
</evidence>
<reference evidence="3" key="1">
    <citation type="submission" date="2020-09" db="EMBL/GenBank/DDBJ databases">
        <authorList>
            <person name="Kikuchi T."/>
        </authorList>
    </citation>
    <scope>NUCLEOTIDE SEQUENCE</scope>
    <source>
        <strain evidence="3">SH1</strain>
    </source>
</reference>
<protein>
    <submittedName>
        <fullName evidence="3">Uncharacterized protein</fullName>
    </submittedName>
</protein>
<dbReference type="Proteomes" id="UP000614601">
    <property type="component" value="Unassembled WGS sequence"/>
</dbReference>